<evidence type="ECO:0000313" key="3">
    <source>
        <dbReference type="EMBL" id="VYS60403.1"/>
    </source>
</evidence>
<dbReference type="AlphaFoldDB" id="A0A5S9XKS9"/>
<feature type="region of interest" description="Disordered" evidence="1">
    <location>
        <begin position="14"/>
        <end position="212"/>
    </location>
</feature>
<dbReference type="ExpressionAtlas" id="A0A5S9XKS9">
    <property type="expression patterns" value="baseline and differential"/>
</dbReference>
<feature type="compositionally biased region" description="Low complexity" evidence="1">
    <location>
        <begin position="24"/>
        <end position="36"/>
    </location>
</feature>
<name>A0A5S9XKS9_ARATH</name>
<feature type="compositionally biased region" description="Polar residues" evidence="1">
    <location>
        <begin position="82"/>
        <end position="94"/>
    </location>
</feature>
<dbReference type="Proteomes" id="UP000426265">
    <property type="component" value="Unassembled WGS sequence"/>
</dbReference>
<feature type="compositionally biased region" description="Low complexity" evidence="1">
    <location>
        <begin position="163"/>
        <end position="176"/>
    </location>
</feature>
<gene>
    <name evidence="3" type="ORF">AN1_LOCUS15839</name>
    <name evidence="2" type="ORF">C24_LOCUS15723</name>
</gene>
<evidence type="ECO:0000313" key="5">
    <source>
        <dbReference type="Proteomes" id="UP000434276"/>
    </source>
</evidence>
<accession>A0A654FFU6</accession>
<dbReference type="Proteomes" id="UP000434276">
    <property type="component" value="Unassembled WGS sequence"/>
</dbReference>
<dbReference type="EMBL" id="CACRSJ010000106">
    <property type="protein sequence ID" value="VYS60403.1"/>
    <property type="molecule type" value="Genomic_DNA"/>
</dbReference>
<evidence type="ECO:0000256" key="1">
    <source>
        <dbReference type="SAM" id="MobiDB-lite"/>
    </source>
</evidence>
<accession>A0A5S9XKS9</accession>
<reference evidence="2 5" key="1">
    <citation type="submission" date="2019-12" db="EMBL/GenBank/DDBJ databases">
        <authorList>
            <person name="Jiao W.-B."/>
            <person name="Schneeberger K."/>
        </authorList>
    </citation>
    <scope>NUCLEOTIDE SEQUENCE [LARGE SCALE GENOMIC DNA]</scope>
    <source>
        <strain evidence="4">cv. An-1</strain>
        <strain evidence="5">cv. C24</strain>
    </source>
</reference>
<organism evidence="2 5">
    <name type="scientific">Arabidopsis thaliana</name>
    <name type="common">Mouse-ear cress</name>
    <dbReference type="NCBI Taxonomy" id="3702"/>
    <lineage>
        <taxon>Eukaryota</taxon>
        <taxon>Viridiplantae</taxon>
        <taxon>Streptophyta</taxon>
        <taxon>Embryophyta</taxon>
        <taxon>Tracheophyta</taxon>
        <taxon>Spermatophyta</taxon>
        <taxon>Magnoliopsida</taxon>
        <taxon>eudicotyledons</taxon>
        <taxon>Gunneridae</taxon>
        <taxon>Pentapetalae</taxon>
        <taxon>rosids</taxon>
        <taxon>malvids</taxon>
        <taxon>Brassicales</taxon>
        <taxon>Brassicaceae</taxon>
        <taxon>Camelineae</taxon>
        <taxon>Arabidopsis</taxon>
    </lineage>
</organism>
<dbReference type="EMBL" id="CACSHJ010000089">
    <property type="protein sequence ID" value="CAA0386404.1"/>
    <property type="molecule type" value="Genomic_DNA"/>
</dbReference>
<sequence>MAARANNKYTSINFNHILHKDPPSSSSSSSSASYSSVARSNGRMLVLTKSSPKPLRSPSAAPTTTTTTTAPPISTAPRIPSNQAISDPDPSQISLRPLGHTGSSSSLSFPIRTPEINKAPEVNAPTPVSLSPKPDRFVPPHLRPGFVRKDEKPGLNSSRVRDPNPNLNQRLPNQEQPRQEYFGYGQPGRPKSGGYERIRTDPRITGNRPGTSGWYVHPSRNNRCSSITRECLGFLALPQRNYLEIYSTLLIVFAFHADN</sequence>
<evidence type="ECO:0000313" key="2">
    <source>
        <dbReference type="EMBL" id="CAA0386404.1"/>
    </source>
</evidence>
<proteinExistence type="predicted"/>
<protein>
    <submittedName>
        <fullName evidence="2">Uncharacterized protein</fullName>
    </submittedName>
</protein>
<dbReference type="OrthoDB" id="1937549at2759"/>
<feature type="compositionally biased region" description="Low complexity" evidence="1">
    <location>
        <begin position="56"/>
        <end position="81"/>
    </location>
</feature>
<evidence type="ECO:0000313" key="4">
    <source>
        <dbReference type="Proteomes" id="UP000426265"/>
    </source>
</evidence>